<dbReference type="InterPro" id="IPR015943">
    <property type="entry name" value="WD40/YVTN_repeat-like_dom_sf"/>
</dbReference>
<evidence type="ECO:0000259" key="8">
    <source>
        <dbReference type="Pfam" id="PF20946"/>
    </source>
</evidence>
<feature type="repeat" description="WD" evidence="5">
    <location>
        <begin position="137"/>
        <end position="178"/>
    </location>
</feature>
<accession>A0A9P7RWF9</accession>
<dbReference type="AlphaFoldDB" id="A0A9P7RWF9"/>
<dbReference type="SMART" id="SM00320">
    <property type="entry name" value="WD40"/>
    <property type="match status" value="6"/>
</dbReference>
<dbReference type="GO" id="GO:0003682">
    <property type="term" value="F:chromatin binding"/>
    <property type="evidence" value="ECO:0007669"/>
    <property type="project" value="TreeGrafter"/>
</dbReference>
<dbReference type="RefSeq" id="XP_043007529.1">
    <property type="nucleotide sequence ID" value="XM_043155068.1"/>
</dbReference>
<dbReference type="InterPro" id="IPR036322">
    <property type="entry name" value="WD40_repeat_dom_sf"/>
</dbReference>
<dbReference type="Pfam" id="PF20946">
    <property type="entry name" value="Ctf4_C"/>
    <property type="match status" value="1"/>
</dbReference>
<feature type="region of interest" description="Disordered" evidence="6">
    <location>
        <begin position="958"/>
        <end position="979"/>
    </location>
</feature>
<evidence type="ECO:0000313" key="11">
    <source>
        <dbReference type="Proteomes" id="UP001049176"/>
    </source>
</evidence>
<dbReference type="Gene3D" id="2.130.10.10">
    <property type="entry name" value="YVTN repeat-like/Quinoprotein amine dehydrogenase"/>
    <property type="match status" value="2"/>
</dbReference>
<dbReference type="Pfam" id="PF12341">
    <property type="entry name" value="Mcl1_mid"/>
    <property type="match status" value="1"/>
</dbReference>
<sequence length="1043" mass="116501">MSSDPKFISNLSHGDGYTCLAFSKDGSRVFTGGSDCVVRIWKAKDGDDQEPATAIDADDGITSISTTDDTWLSASKDSEVRSYQRDKGEMSGAVTRVDSVPVRCIAIDPKGKRVAVCSDELHLKVVDLEDNIKVSLLHGHKKGARKVTWHPTETLLTSSGSDGRIIVWDISRDEPTMVSTIEDIIPAVSEDSHQFNYDCSAIWHPSGEYFFAVSRAHDIVTISRETWTKQFTFSSKDMQGDITAFCLSPNGLYLASVCQSHIYVWSTQSKQVLFREHVSGATVLQIAFSPCDNTLAWTDAAGGFHRWRNPIPSNLIHPSKRITLKNIVIENQNPDLFGAEISTAPEEKGDDVEDPVAEVGEMEIDDDFLIDDYEGNDMANEKGVTDGTRFVKEMVSITKAQPAFQPGSTPMVSKKRYLAYNMLGVIEATDLDSHQIINVEFFDKSTRKSFHFTDYNRYNMGYLGERGAAFACPPEADHSAHVQYRPYGSWNLPQGWTYNLQKGCRVLGVTAGGVSPSRSLKQNSDDDLQGFGNVVVASSDGDLTFLSGTGRERRILALGGDFMSMVAGTEWVFVAHRTGSTTMDGSQALSYSMINFDDFSTRQRDALPIPKGHTLEWIGISEEGAPVIYDSAGRLHILSKHRVPHHGSWSRILDSNTLERKVGKDESYWPVGVTGNTFMCLILKGRQRYPGFPRPLVQELPIRMPFRQEGVTEERVERELLFVDMALDALDEELTTVDITTRERSIDKEFIQLIQGACKEENIARAIELAKLLHNISSLDAAIQLAGFYNMHGLKEKFKLLKADREENNDRLEVAREKRRRWMRVDPPVRKLASLESTTTHIFSNPLQDFGPPPAISRPGLSRAAPVAENTRRSSKTVTSSEETFSDQLQVDAKRKRPEEDLADDMDTEFSMPLLKQKPNPFVAKTKSSRNPFAAHKNERKTVHKSESFFDKVDAAQTQPSKTKVIPKGKNQEKKEGPRQTTLFGMIGNANEAQKGKTANKSMPVEIESQQTDVTMDDTTFNVETQRLSPEWDETQIEEAQIS</sequence>
<evidence type="ECO:0000256" key="2">
    <source>
        <dbReference type="ARBA" id="ARBA00022574"/>
    </source>
</evidence>
<gene>
    <name evidence="10" type="ORF">E1B28_010116</name>
</gene>
<dbReference type="InterPro" id="IPR022100">
    <property type="entry name" value="WDHD1/CFT4_beta-prop_2nd"/>
</dbReference>
<dbReference type="GeneID" id="66079192"/>
<dbReference type="InterPro" id="IPR019775">
    <property type="entry name" value="WD40_repeat_CS"/>
</dbReference>
<dbReference type="InterPro" id="IPR057646">
    <property type="entry name" value="WD40_WDHD1_1st"/>
</dbReference>
<evidence type="ECO:0000256" key="1">
    <source>
        <dbReference type="ARBA" id="ARBA00004123"/>
    </source>
</evidence>
<evidence type="ECO:0000259" key="9">
    <source>
        <dbReference type="Pfam" id="PF24817"/>
    </source>
</evidence>
<evidence type="ECO:0000256" key="6">
    <source>
        <dbReference type="SAM" id="MobiDB-lite"/>
    </source>
</evidence>
<feature type="region of interest" description="Disordered" evidence="6">
    <location>
        <begin position="1024"/>
        <end position="1043"/>
    </location>
</feature>
<organism evidence="10 11">
    <name type="scientific">Marasmius oreades</name>
    <name type="common">fairy-ring Marasmius</name>
    <dbReference type="NCBI Taxonomy" id="181124"/>
    <lineage>
        <taxon>Eukaryota</taxon>
        <taxon>Fungi</taxon>
        <taxon>Dikarya</taxon>
        <taxon>Basidiomycota</taxon>
        <taxon>Agaricomycotina</taxon>
        <taxon>Agaricomycetes</taxon>
        <taxon>Agaricomycetidae</taxon>
        <taxon>Agaricales</taxon>
        <taxon>Marasmiineae</taxon>
        <taxon>Marasmiaceae</taxon>
        <taxon>Marasmius</taxon>
    </lineage>
</organism>
<dbReference type="PROSITE" id="PS50082">
    <property type="entry name" value="WD_REPEATS_2"/>
    <property type="match status" value="2"/>
</dbReference>
<dbReference type="OrthoDB" id="427368at2759"/>
<keyword evidence="2 5" id="KW-0853">WD repeat</keyword>
<dbReference type="Proteomes" id="UP001049176">
    <property type="component" value="Chromosome 6"/>
</dbReference>
<protein>
    <recommendedName>
        <fullName evidence="12">Minichromosome loss protein Mcl1 middle region domain-containing protein</fullName>
    </recommendedName>
</protein>
<evidence type="ECO:0000259" key="7">
    <source>
        <dbReference type="Pfam" id="PF12341"/>
    </source>
</evidence>
<reference evidence="10" key="1">
    <citation type="journal article" date="2021" name="Genome Biol. Evol.">
        <title>The assembled and annotated genome of the fairy-ring fungus Marasmius oreades.</title>
        <authorList>
            <person name="Hiltunen M."/>
            <person name="Ament-Velasquez S.L."/>
            <person name="Johannesson H."/>
        </authorList>
    </citation>
    <scope>NUCLEOTIDE SEQUENCE</scope>
    <source>
        <strain evidence="10">03SP1</strain>
    </source>
</reference>
<dbReference type="PANTHER" id="PTHR19932">
    <property type="entry name" value="WD REPEAT AND HMG-BOX DNA BINDING PROTEIN"/>
    <property type="match status" value="1"/>
</dbReference>
<dbReference type="GO" id="GO:0000278">
    <property type="term" value="P:mitotic cell cycle"/>
    <property type="evidence" value="ECO:0007669"/>
    <property type="project" value="TreeGrafter"/>
</dbReference>
<name>A0A9P7RWF9_9AGAR</name>
<feature type="compositionally biased region" description="Polar residues" evidence="6">
    <location>
        <begin position="876"/>
        <end position="889"/>
    </location>
</feature>
<dbReference type="PROSITE" id="PS50294">
    <property type="entry name" value="WD_REPEATS_REGION"/>
    <property type="match status" value="2"/>
</dbReference>
<dbReference type="PANTHER" id="PTHR19932:SF10">
    <property type="entry name" value="WD REPEAT AND HMG-BOX DNA-BINDING PROTEIN 1"/>
    <property type="match status" value="1"/>
</dbReference>
<feature type="domain" description="WDHD1/CFT4 helical bundle" evidence="8">
    <location>
        <begin position="712"/>
        <end position="807"/>
    </location>
</feature>
<evidence type="ECO:0000256" key="4">
    <source>
        <dbReference type="ARBA" id="ARBA00023242"/>
    </source>
</evidence>
<feature type="domain" description="WDHD1 first WD40" evidence="9">
    <location>
        <begin position="12"/>
        <end position="303"/>
    </location>
</feature>
<comment type="caution">
    <text evidence="10">The sequence shown here is derived from an EMBL/GenBank/DDBJ whole genome shotgun (WGS) entry which is preliminary data.</text>
</comment>
<feature type="region of interest" description="Disordered" evidence="6">
    <location>
        <begin position="922"/>
        <end position="946"/>
    </location>
</feature>
<feature type="compositionally biased region" description="Basic and acidic residues" evidence="6">
    <location>
        <begin position="936"/>
        <end position="946"/>
    </location>
</feature>
<keyword evidence="4" id="KW-0539">Nucleus</keyword>
<dbReference type="GO" id="GO:0006261">
    <property type="term" value="P:DNA-templated DNA replication"/>
    <property type="evidence" value="ECO:0007669"/>
    <property type="project" value="TreeGrafter"/>
</dbReference>
<evidence type="ECO:0000256" key="3">
    <source>
        <dbReference type="ARBA" id="ARBA00022737"/>
    </source>
</evidence>
<dbReference type="PROSITE" id="PS00678">
    <property type="entry name" value="WD_REPEATS_1"/>
    <property type="match status" value="1"/>
</dbReference>
<feature type="region of interest" description="Disordered" evidence="6">
    <location>
        <begin position="858"/>
        <end position="900"/>
    </location>
</feature>
<comment type="subcellular location">
    <subcellularLocation>
        <location evidence="1">Nucleus</location>
    </subcellularLocation>
</comment>
<dbReference type="SUPFAM" id="SSF50978">
    <property type="entry name" value="WD40 repeat-like"/>
    <property type="match status" value="1"/>
</dbReference>
<keyword evidence="3" id="KW-0677">Repeat</keyword>
<proteinExistence type="predicted"/>
<evidence type="ECO:0000256" key="5">
    <source>
        <dbReference type="PROSITE-ProRule" id="PRU00221"/>
    </source>
</evidence>
<keyword evidence="11" id="KW-1185">Reference proteome</keyword>
<feature type="domain" description="WDHD1/CFT4 second beta-propeller" evidence="7">
    <location>
        <begin position="403"/>
        <end position="705"/>
    </location>
</feature>
<dbReference type="GO" id="GO:0006281">
    <property type="term" value="P:DNA repair"/>
    <property type="evidence" value="ECO:0007669"/>
    <property type="project" value="TreeGrafter"/>
</dbReference>
<dbReference type="InterPro" id="IPR001680">
    <property type="entry name" value="WD40_rpt"/>
</dbReference>
<dbReference type="KEGG" id="more:E1B28_010116"/>
<evidence type="ECO:0008006" key="12">
    <source>
        <dbReference type="Google" id="ProtNLM"/>
    </source>
</evidence>
<dbReference type="GO" id="GO:0043596">
    <property type="term" value="C:nuclear replication fork"/>
    <property type="evidence" value="ECO:0007669"/>
    <property type="project" value="TreeGrafter"/>
</dbReference>
<dbReference type="EMBL" id="CM032186">
    <property type="protein sequence ID" value="KAG7091059.1"/>
    <property type="molecule type" value="Genomic_DNA"/>
</dbReference>
<dbReference type="Pfam" id="PF24817">
    <property type="entry name" value="WD40_WDHD1_1st"/>
    <property type="match status" value="1"/>
</dbReference>
<feature type="repeat" description="WD" evidence="5">
    <location>
        <begin position="10"/>
        <end position="51"/>
    </location>
</feature>
<dbReference type="InterPro" id="IPR048591">
    <property type="entry name" value="WDHD1/CFT4_hel"/>
</dbReference>
<evidence type="ECO:0000313" key="10">
    <source>
        <dbReference type="EMBL" id="KAG7091059.1"/>
    </source>
</evidence>